<accession>A0A0Q0Z8H3</accession>
<dbReference type="GO" id="GO:0010181">
    <property type="term" value="F:FMN binding"/>
    <property type="evidence" value="ECO:0007669"/>
    <property type="project" value="InterPro"/>
</dbReference>
<dbReference type="PROSITE" id="PS00201">
    <property type="entry name" value="FLAVODOXIN"/>
    <property type="match status" value="1"/>
</dbReference>
<name>A0A0Q0Z8H3_9CORY</name>
<dbReference type="RefSeq" id="WP_055178243.1">
    <property type="nucleotide sequence ID" value="NZ_JAUSQY010000001.1"/>
</dbReference>
<gene>
    <name evidence="2" type="ORF">Clow_01633</name>
</gene>
<sequence>MTQVLYQSTYGATRRYAKVLAQRLNTTAETLEDFGRLAHAEEGEFAEPLVVLSPVFGPSIAAASYVAHHDLGGRPVACAAVGMALLQEARRKDQMAGILGDKADRVRRFYLPGALYYSRISVAHRQILRGIVGALRLKPSKTDNEKTMIQTYNKDLDQVDLTELDPIVEWAQFETHHSLPNAH</sequence>
<dbReference type="AlphaFoldDB" id="A0A0Q0Z8H3"/>
<protein>
    <submittedName>
        <fullName evidence="2">Flavodoxin domain protein</fullName>
    </submittedName>
</protein>
<proteinExistence type="predicted"/>
<evidence type="ECO:0000259" key="1">
    <source>
        <dbReference type="Pfam" id="PF12724"/>
    </source>
</evidence>
<dbReference type="Pfam" id="PF12724">
    <property type="entry name" value="Flavodoxin_5"/>
    <property type="match status" value="1"/>
</dbReference>
<keyword evidence="3" id="KW-1185">Reference proteome</keyword>
<dbReference type="OrthoDB" id="4878515at2"/>
<evidence type="ECO:0000313" key="3">
    <source>
        <dbReference type="Proteomes" id="UP000050488"/>
    </source>
</evidence>
<dbReference type="GO" id="GO:0009055">
    <property type="term" value="F:electron transfer activity"/>
    <property type="evidence" value="ECO:0007669"/>
    <property type="project" value="InterPro"/>
</dbReference>
<organism evidence="2 3">
    <name type="scientific">Corynebacterium lowii</name>
    <dbReference type="NCBI Taxonomy" id="1544413"/>
    <lineage>
        <taxon>Bacteria</taxon>
        <taxon>Bacillati</taxon>
        <taxon>Actinomycetota</taxon>
        <taxon>Actinomycetes</taxon>
        <taxon>Mycobacteriales</taxon>
        <taxon>Corynebacteriaceae</taxon>
        <taxon>Corynebacterium</taxon>
    </lineage>
</organism>
<dbReference type="InterPro" id="IPR029039">
    <property type="entry name" value="Flavoprotein-like_sf"/>
</dbReference>
<dbReference type="InterPro" id="IPR001226">
    <property type="entry name" value="Flavodoxin_CS"/>
</dbReference>
<dbReference type="SUPFAM" id="SSF52218">
    <property type="entry name" value="Flavoproteins"/>
    <property type="match status" value="1"/>
</dbReference>
<dbReference type="PATRIC" id="fig|1544413.3.peg.1637"/>
<comment type="caution">
    <text evidence="2">The sequence shown here is derived from an EMBL/GenBank/DDBJ whole genome shotgun (WGS) entry which is preliminary data.</text>
</comment>
<evidence type="ECO:0000313" key="2">
    <source>
        <dbReference type="EMBL" id="KQB85893.1"/>
    </source>
</evidence>
<feature type="domain" description="Flavodoxin" evidence="1">
    <location>
        <begin position="4"/>
        <end position="132"/>
    </location>
</feature>
<reference evidence="2 3" key="1">
    <citation type="submission" date="2015-10" db="EMBL/GenBank/DDBJ databases">
        <title>Corynebacteirum lowii and Corynebacterium oculi species nova, derived from human clinical disease and and emended description of Corynebacterium mastiditis.</title>
        <authorList>
            <person name="Bernard K."/>
            <person name="Pacheco A.L."/>
            <person name="Mcdougall C."/>
            <person name="Burtx T."/>
            <person name="Weibe D."/>
            <person name="Tyler S."/>
            <person name="Olson A.B."/>
            <person name="Cnockaert M."/>
            <person name="Eguchi H."/>
            <person name="Kuwahara T."/>
            <person name="Nakayama-Imaohji H."/>
            <person name="Boudewijins M."/>
            <person name="Van Hoecke F."/>
            <person name="Bernier A.-M."/>
            <person name="Vandamme P."/>
        </authorList>
    </citation>
    <scope>NUCLEOTIDE SEQUENCE [LARGE SCALE GENOMIC DNA]</scope>
    <source>
        <strain evidence="2 3">NML 130206</strain>
    </source>
</reference>
<dbReference type="EMBL" id="LKEV01000005">
    <property type="protein sequence ID" value="KQB85893.1"/>
    <property type="molecule type" value="Genomic_DNA"/>
</dbReference>
<dbReference type="STRING" id="1544413.Clow_01633"/>
<dbReference type="Proteomes" id="UP000050488">
    <property type="component" value="Unassembled WGS sequence"/>
</dbReference>
<dbReference type="InterPro" id="IPR026816">
    <property type="entry name" value="Flavodoxin_dom"/>
</dbReference>